<dbReference type="GO" id="GO:0016853">
    <property type="term" value="F:isomerase activity"/>
    <property type="evidence" value="ECO:0007669"/>
    <property type="project" value="UniProtKB-KW"/>
</dbReference>
<evidence type="ECO:0000313" key="3">
    <source>
        <dbReference type="EMBL" id="MFC7137622.1"/>
    </source>
</evidence>
<accession>A0ABD5XR84</accession>
<dbReference type="PANTHER" id="PTHR21198">
    <property type="entry name" value="GLUTAMATE RACEMASE"/>
    <property type="match status" value="1"/>
</dbReference>
<dbReference type="Proteomes" id="UP001596368">
    <property type="component" value="Unassembled WGS sequence"/>
</dbReference>
<dbReference type="GeneID" id="81123395"/>
<proteinExistence type="inferred from homology"/>
<name>A0ABD5XR84_9EURY</name>
<organism evidence="3 4">
    <name type="scientific">Halobaculum litoreum</name>
    <dbReference type="NCBI Taxonomy" id="3031998"/>
    <lineage>
        <taxon>Archaea</taxon>
        <taxon>Methanobacteriati</taxon>
        <taxon>Methanobacteriota</taxon>
        <taxon>Stenosarchaea group</taxon>
        <taxon>Halobacteria</taxon>
        <taxon>Halobacteriales</taxon>
        <taxon>Haloferacaceae</taxon>
        <taxon>Halobaculum</taxon>
    </lineage>
</organism>
<keyword evidence="4" id="KW-1185">Reference proteome</keyword>
<dbReference type="NCBIfam" id="TIGR00035">
    <property type="entry name" value="asp_race"/>
    <property type="match status" value="1"/>
</dbReference>
<dbReference type="Gene3D" id="3.40.50.1860">
    <property type="match status" value="2"/>
</dbReference>
<keyword evidence="2" id="KW-0413">Isomerase</keyword>
<gene>
    <name evidence="3" type="ORF">ACFQRB_16530</name>
</gene>
<dbReference type="Pfam" id="PF01177">
    <property type="entry name" value="Asp_Glu_race"/>
    <property type="match status" value="1"/>
</dbReference>
<evidence type="ECO:0000256" key="1">
    <source>
        <dbReference type="ARBA" id="ARBA00007847"/>
    </source>
</evidence>
<dbReference type="AlphaFoldDB" id="A0ABD5XR84"/>
<protein>
    <submittedName>
        <fullName evidence="3">Aspartate/glutamate racemase family protein</fullName>
    </submittedName>
</protein>
<comment type="caution">
    <text evidence="3">The sequence shown here is derived from an EMBL/GenBank/DDBJ whole genome shotgun (WGS) entry which is preliminary data.</text>
</comment>
<evidence type="ECO:0000313" key="4">
    <source>
        <dbReference type="Proteomes" id="UP001596368"/>
    </source>
</evidence>
<dbReference type="InterPro" id="IPR015942">
    <property type="entry name" value="Asp/Glu/hydantoin_racemase"/>
</dbReference>
<dbReference type="RefSeq" id="WP_284014832.1">
    <property type="nucleotide sequence ID" value="NZ_CP126157.1"/>
</dbReference>
<comment type="similarity">
    <text evidence="1">Belongs to the aspartate/glutamate racemases family.</text>
</comment>
<dbReference type="PANTHER" id="PTHR21198:SF7">
    <property type="entry name" value="ASPARTATE-GLUTAMATE RACEMASE FAMILY"/>
    <property type="match status" value="1"/>
</dbReference>
<sequence>MQESPLTVGVLGGMSSQSTVEYYRRLDAGINDVRGGHHAADLVIRSVDFGEVERFIREDRWEEAGAFLAAAARDVEAAGAEVVVMATNTMHRVAPAIEDALGVPFVHIVDPTAEAVTAAGLDTVGVLGTSAVMEGDFYADRFADHGIDVVVPDEADRRLVDDVIFDELTAGVVSEESRAAYLRVIDDLVDAGAEGVVLGCTEIDLLVEQRDRPDVPLFDTTALHVERAVEWSLRER</sequence>
<reference evidence="3 4" key="1">
    <citation type="journal article" date="2019" name="Int. J. Syst. Evol. Microbiol.">
        <title>The Global Catalogue of Microorganisms (GCM) 10K type strain sequencing project: providing services to taxonomists for standard genome sequencing and annotation.</title>
        <authorList>
            <consortium name="The Broad Institute Genomics Platform"/>
            <consortium name="The Broad Institute Genome Sequencing Center for Infectious Disease"/>
            <person name="Wu L."/>
            <person name="Ma J."/>
        </authorList>
    </citation>
    <scope>NUCLEOTIDE SEQUENCE [LARGE SCALE GENOMIC DNA]</scope>
    <source>
        <strain evidence="3 4">DT92</strain>
    </source>
</reference>
<dbReference type="InterPro" id="IPR004380">
    <property type="entry name" value="Asp_race"/>
</dbReference>
<dbReference type="SUPFAM" id="SSF53681">
    <property type="entry name" value="Aspartate/glutamate racemase"/>
    <property type="match status" value="2"/>
</dbReference>
<evidence type="ECO:0000256" key="2">
    <source>
        <dbReference type="ARBA" id="ARBA00023235"/>
    </source>
</evidence>
<dbReference type="EMBL" id="JBHSZG010000002">
    <property type="protein sequence ID" value="MFC7137622.1"/>
    <property type="molecule type" value="Genomic_DNA"/>
</dbReference>
<dbReference type="InterPro" id="IPR001920">
    <property type="entry name" value="Asp/Glu_race"/>
</dbReference>